<keyword evidence="9 12" id="KW-0472">Membrane</keyword>
<gene>
    <name evidence="14" type="ORF">QN277_025203</name>
</gene>
<dbReference type="InterPro" id="IPR046956">
    <property type="entry name" value="RLP23-like"/>
</dbReference>
<evidence type="ECO:0000256" key="13">
    <source>
        <dbReference type="SAM" id="SignalP"/>
    </source>
</evidence>
<dbReference type="Gene3D" id="3.80.10.10">
    <property type="entry name" value="Ribonuclease Inhibitor"/>
    <property type="match status" value="7"/>
</dbReference>
<keyword evidence="3" id="KW-1003">Cell membrane</keyword>
<dbReference type="SMART" id="SM00365">
    <property type="entry name" value="LRR_SD22"/>
    <property type="match status" value="5"/>
</dbReference>
<dbReference type="InterPro" id="IPR001611">
    <property type="entry name" value="Leu-rich_rpt"/>
</dbReference>
<organism evidence="14 15">
    <name type="scientific">Acacia crassicarpa</name>
    <name type="common">northern wattle</name>
    <dbReference type="NCBI Taxonomy" id="499986"/>
    <lineage>
        <taxon>Eukaryota</taxon>
        <taxon>Viridiplantae</taxon>
        <taxon>Streptophyta</taxon>
        <taxon>Embryophyta</taxon>
        <taxon>Tracheophyta</taxon>
        <taxon>Spermatophyta</taxon>
        <taxon>Magnoliopsida</taxon>
        <taxon>eudicotyledons</taxon>
        <taxon>Gunneridae</taxon>
        <taxon>Pentapetalae</taxon>
        <taxon>rosids</taxon>
        <taxon>fabids</taxon>
        <taxon>Fabales</taxon>
        <taxon>Fabaceae</taxon>
        <taxon>Caesalpinioideae</taxon>
        <taxon>mimosoid clade</taxon>
        <taxon>Acacieae</taxon>
        <taxon>Acacia</taxon>
    </lineage>
</organism>
<dbReference type="Pfam" id="PF00560">
    <property type="entry name" value="LRR_1"/>
    <property type="match status" value="8"/>
</dbReference>
<evidence type="ECO:0000313" key="15">
    <source>
        <dbReference type="Proteomes" id="UP001293593"/>
    </source>
</evidence>
<keyword evidence="7" id="KW-0677">Repeat</keyword>
<evidence type="ECO:0000256" key="12">
    <source>
        <dbReference type="SAM" id="Phobius"/>
    </source>
</evidence>
<comment type="similarity">
    <text evidence="2">Belongs to the RLP family.</text>
</comment>
<proteinExistence type="inferred from homology"/>
<keyword evidence="15" id="KW-1185">Reference proteome</keyword>
<dbReference type="InterPro" id="IPR003591">
    <property type="entry name" value="Leu-rich_rpt_typical-subtyp"/>
</dbReference>
<evidence type="ECO:0000256" key="4">
    <source>
        <dbReference type="ARBA" id="ARBA00022614"/>
    </source>
</evidence>
<accession>A0AAE1JGH7</accession>
<sequence>MKISFLLWLSFFLCYYWACLDFSASLVSGHSVHCLQDQKLLLLQLKKSLKFNPIDSIKLVCWNESVPCSEWRGISWDEEGHVAGLDLSEESISGALDNSSTLFGLLYLSHLNLAFNHFNSAIPSGIRDLKNLTSLNLSTAGFVGQIPMEIAQLSRLTILDLSSFYSYFEESALKLESPNLEKLVQTLNEVRELYVDGINIALNGNEWGHALSSFLPHLQVLSMSSCNLSGPIHSSLKKLQNISIIRLYQNNLADAVPSFFAKLSNLTNLDLSSCNLRGRFANKIFQLQSLTSLDLSYNHGLQGSLPYFPQNRSLKTLILSMTNFSGALPSSISNLQQLSRLEISKCHFNGTLPDSMSNLTELTYLDLSFNNFTGTIPSFGMAKKLTNIDLSHNKLNGGVASAHFRGLEKLVSINLQNNFLNGSIPVYLFFLPLLQSIEFSGNHLSQGQLHAISNVPYSKLQVLDLSSNCLRGPIPKFIFDLKGLKVLQLSSNKFNGTLWLDKFERLQNLTTLDLSNNNLSIDANVRNANQLSFPNMTSLMLASCNLRQFPSFLRNSSRLTYLDLSDKGIVEKIPKWIWELGYLGQLNLSHNSMWEIERTPQTFISKNLFVLDLHYNYLQGTLPAFPPVASYLDFSYNKFSSVIPPDIGNYLSNTYFLSLSHNAVYGRIPTSICNASYLQVLDLSYNNFSGGIPHCLAISKTLGVLNLGKNNLSGNIPDTFQASCTLRTLDLSSNNLQGPISKSLSHCTILEVLDIGNNKINDEFPCLLKTIPTLQVMVLRRNNFHGHIGCPNMKRMIWKMLKIVDLALNNFNGMLPGECFQTWKAMILDNNQTSPKANQIDFNFFRFSQLNYQDQVIVTMKGREITFIKILTVFTFIDLSSNRIEGSIPQEMMDFTALIGLNLSNNNLTGPIPSSMWKLKQLESLDLSNNYFTGEIPSELASLSFLSYLNLSDNHLVGKIPTGTQLQTFDATSFQGNDGLYGPPLTQSPQNGPQGLMPPPTSANNHAIDFEFIKGLELGVIFGLGIIIGPLFFWRRWTIRYWKCVDFILCSIFSQIYVDYQRREGQWITVLRWSH</sequence>
<evidence type="ECO:0000256" key="7">
    <source>
        <dbReference type="ARBA" id="ARBA00022737"/>
    </source>
</evidence>
<keyword evidence="11" id="KW-0325">Glycoprotein</keyword>
<reference evidence="14" key="1">
    <citation type="submission" date="2023-10" db="EMBL/GenBank/DDBJ databases">
        <title>Chromosome-level genome of the transformable northern wattle, Acacia crassicarpa.</title>
        <authorList>
            <person name="Massaro I."/>
            <person name="Sinha N.R."/>
            <person name="Poethig S."/>
            <person name="Leichty A.R."/>
        </authorList>
    </citation>
    <scope>NUCLEOTIDE SEQUENCE</scope>
    <source>
        <strain evidence="14">Acra3RX</strain>
        <tissue evidence="14">Leaf</tissue>
    </source>
</reference>
<feature type="transmembrane region" description="Helical" evidence="12">
    <location>
        <begin position="1012"/>
        <end position="1033"/>
    </location>
</feature>
<dbReference type="AlphaFoldDB" id="A0AAE1JGH7"/>
<evidence type="ECO:0000256" key="6">
    <source>
        <dbReference type="ARBA" id="ARBA00022729"/>
    </source>
</evidence>
<dbReference type="PANTHER" id="PTHR48061">
    <property type="entry name" value="LEUCINE-RICH REPEAT RECEPTOR PROTEIN KINASE EMS1-LIKE-RELATED"/>
    <property type="match status" value="1"/>
</dbReference>
<evidence type="ECO:0000256" key="9">
    <source>
        <dbReference type="ARBA" id="ARBA00023136"/>
    </source>
</evidence>
<keyword evidence="8 12" id="KW-1133">Transmembrane helix</keyword>
<dbReference type="GO" id="GO:0005886">
    <property type="term" value="C:plasma membrane"/>
    <property type="evidence" value="ECO:0007669"/>
    <property type="project" value="UniProtKB-SubCell"/>
</dbReference>
<name>A0AAE1JGH7_9FABA</name>
<dbReference type="SMART" id="SM00369">
    <property type="entry name" value="LRR_TYP"/>
    <property type="match status" value="9"/>
</dbReference>
<feature type="signal peptide" evidence="13">
    <location>
        <begin position="1"/>
        <end position="18"/>
    </location>
</feature>
<dbReference type="SUPFAM" id="SSF52058">
    <property type="entry name" value="L domain-like"/>
    <property type="match status" value="4"/>
</dbReference>
<keyword evidence="6 13" id="KW-0732">Signal</keyword>
<evidence type="ECO:0000256" key="2">
    <source>
        <dbReference type="ARBA" id="ARBA00009592"/>
    </source>
</evidence>
<comment type="subcellular location">
    <subcellularLocation>
        <location evidence="1">Cell membrane</location>
        <topology evidence="1">Single-pass type I membrane protein</topology>
    </subcellularLocation>
</comment>
<dbReference type="Proteomes" id="UP001293593">
    <property type="component" value="Unassembled WGS sequence"/>
</dbReference>
<dbReference type="InterPro" id="IPR032675">
    <property type="entry name" value="LRR_dom_sf"/>
</dbReference>
<protein>
    <recommendedName>
        <fullName evidence="16">Verticillium wilt resistance-like protein</fullName>
    </recommendedName>
</protein>
<feature type="chain" id="PRO_5041905062" description="Verticillium wilt resistance-like protein" evidence="13">
    <location>
        <begin position="19"/>
        <end position="1075"/>
    </location>
</feature>
<dbReference type="EMBL" id="JAWXYG010000007">
    <property type="protein sequence ID" value="KAK4268561.1"/>
    <property type="molecule type" value="Genomic_DNA"/>
</dbReference>
<dbReference type="FunFam" id="3.80.10.10:FF:000095">
    <property type="entry name" value="LRR receptor-like serine/threonine-protein kinase GSO1"/>
    <property type="match status" value="2"/>
</dbReference>
<dbReference type="FunFam" id="3.80.10.10:FF:000111">
    <property type="entry name" value="LRR receptor-like serine/threonine-protein kinase ERECTA"/>
    <property type="match status" value="1"/>
</dbReference>
<dbReference type="Pfam" id="PF13516">
    <property type="entry name" value="LRR_6"/>
    <property type="match status" value="1"/>
</dbReference>
<keyword evidence="10" id="KW-0675">Receptor</keyword>
<evidence type="ECO:0000313" key="14">
    <source>
        <dbReference type="EMBL" id="KAK4268561.1"/>
    </source>
</evidence>
<keyword evidence="4" id="KW-0433">Leucine-rich repeat</keyword>
<dbReference type="PANTHER" id="PTHR48061:SF2">
    <property type="entry name" value="RECEPTOR LIKE PROTEIN 30-LIKE"/>
    <property type="match status" value="1"/>
</dbReference>
<evidence type="ECO:0000256" key="5">
    <source>
        <dbReference type="ARBA" id="ARBA00022692"/>
    </source>
</evidence>
<dbReference type="Pfam" id="PF13855">
    <property type="entry name" value="LRR_8"/>
    <property type="match status" value="2"/>
</dbReference>
<dbReference type="PRINTS" id="PR00019">
    <property type="entry name" value="LEURICHRPT"/>
</dbReference>
<keyword evidence="5 12" id="KW-0812">Transmembrane</keyword>
<evidence type="ECO:0000256" key="3">
    <source>
        <dbReference type="ARBA" id="ARBA00022475"/>
    </source>
</evidence>
<evidence type="ECO:0000256" key="8">
    <source>
        <dbReference type="ARBA" id="ARBA00022989"/>
    </source>
</evidence>
<evidence type="ECO:0008006" key="16">
    <source>
        <dbReference type="Google" id="ProtNLM"/>
    </source>
</evidence>
<comment type="caution">
    <text evidence="14">The sequence shown here is derived from an EMBL/GenBank/DDBJ whole genome shotgun (WGS) entry which is preliminary data.</text>
</comment>
<evidence type="ECO:0000256" key="11">
    <source>
        <dbReference type="ARBA" id="ARBA00023180"/>
    </source>
</evidence>
<evidence type="ECO:0000256" key="1">
    <source>
        <dbReference type="ARBA" id="ARBA00004251"/>
    </source>
</evidence>
<evidence type="ECO:0000256" key="10">
    <source>
        <dbReference type="ARBA" id="ARBA00023170"/>
    </source>
</evidence>